<gene>
    <name evidence="1" type="ORF">LCGC14_2945120</name>
</gene>
<reference evidence="1" key="1">
    <citation type="journal article" date="2015" name="Nature">
        <title>Complex archaea that bridge the gap between prokaryotes and eukaryotes.</title>
        <authorList>
            <person name="Spang A."/>
            <person name="Saw J.H."/>
            <person name="Jorgensen S.L."/>
            <person name="Zaremba-Niedzwiedzka K."/>
            <person name="Martijn J."/>
            <person name="Lind A.E."/>
            <person name="van Eijk R."/>
            <person name="Schleper C."/>
            <person name="Guy L."/>
            <person name="Ettema T.J."/>
        </authorList>
    </citation>
    <scope>NUCLEOTIDE SEQUENCE</scope>
</reference>
<dbReference type="EMBL" id="LAZR01059188">
    <property type="protein sequence ID" value="KKK68333.1"/>
    <property type="molecule type" value="Genomic_DNA"/>
</dbReference>
<comment type="caution">
    <text evidence="1">The sequence shown here is derived from an EMBL/GenBank/DDBJ whole genome shotgun (WGS) entry which is preliminary data.</text>
</comment>
<organism evidence="1">
    <name type="scientific">marine sediment metagenome</name>
    <dbReference type="NCBI Taxonomy" id="412755"/>
    <lineage>
        <taxon>unclassified sequences</taxon>
        <taxon>metagenomes</taxon>
        <taxon>ecological metagenomes</taxon>
    </lineage>
</organism>
<proteinExistence type="predicted"/>
<dbReference type="AlphaFoldDB" id="A0A0F8XHE7"/>
<name>A0A0F8XHE7_9ZZZZ</name>
<accession>A0A0F8XHE7</accession>
<evidence type="ECO:0000313" key="1">
    <source>
        <dbReference type="EMBL" id="KKK68333.1"/>
    </source>
</evidence>
<protein>
    <submittedName>
        <fullName evidence="1">Uncharacterized protein</fullName>
    </submittedName>
</protein>
<sequence>MENLRENLDEIFRIINDIRVAQDFKDDLVANKNKVNIVSFGNGESVFTTLDSKVVDQMDVKIAALVQQLKTKVDELK</sequence>